<dbReference type="EMBL" id="MK500327">
    <property type="protein sequence ID" value="QBK85708.1"/>
    <property type="molecule type" value="Genomic_DNA"/>
</dbReference>
<gene>
    <name evidence="1" type="ORF">LCMAC101_03030</name>
</gene>
<sequence length="46" mass="5185">MESTANNASNVIQEFKRIERKINVYTVEINMLAKIAAETLFVTIIG</sequence>
<reference evidence="1" key="1">
    <citation type="journal article" date="2019" name="MBio">
        <title>Virus Genomes from Deep Sea Sediments Expand the Ocean Megavirome and Support Independent Origins of Viral Gigantism.</title>
        <authorList>
            <person name="Backstrom D."/>
            <person name="Yutin N."/>
            <person name="Jorgensen S.L."/>
            <person name="Dharamshi J."/>
            <person name="Homa F."/>
            <person name="Zaremba-Niedwiedzka K."/>
            <person name="Spang A."/>
            <person name="Wolf Y.I."/>
            <person name="Koonin E.V."/>
            <person name="Ettema T.J."/>
        </authorList>
    </citation>
    <scope>NUCLEOTIDE SEQUENCE</scope>
</reference>
<proteinExistence type="predicted"/>
<accession>A0A481YRA1</accession>
<evidence type="ECO:0000313" key="1">
    <source>
        <dbReference type="EMBL" id="QBK85708.1"/>
    </source>
</evidence>
<name>A0A481YRA1_9VIRU</name>
<organism evidence="1">
    <name type="scientific">Marseillevirus LCMAC101</name>
    <dbReference type="NCBI Taxonomy" id="2506602"/>
    <lineage>
        <taxon>Viruses</taxon>
        <taxon>Varidnaviria</taxon>
        <taxon>Bamfordvirae</taxon>
        <taxon>Nucleocytoviricota</taxon>
        <taxon>Megaviricetes</taxon>
        <taxon>Pimascovirales</taxon>
        <taxon>Pimascovirales incertae sedis</taxon>
        <taxon>Marseilleviridae</taxon>
    </lineage>
</organism>
<protein>
    <submittedName>
        <fullName evidence="1">Uncharacterized protein</fullName>
    </submittedName>
</protein>